<dbReference type="EMBL" id="CARXXK010000002">
    <property type="protein sequence ID" value="CAI6358874.1"/>
    <property type="molecule type" value="Genomic_DNA"/>
</dbReference>
<sequence length="117" mass="13495">MRSVPNNSSRFQCARSRCSTKAWFRNSRRTRNKPPRLLRSNILLFPYDMCAPRPSTDHIISEHRQLRSTNTTIIHWNVASLPVAALSDEVSNDWPKLRLTGILDSALFRTVGHLRIP</sequence>
<gene>
    <name evidence="1" type="ORF">MEUPH1_LOCUS14342</name>
</gene>
<proteinExistence type="predicted"/>
<organism evidence="1 2">
    <name type="scientific">Macrosiphum euphorbiae</name>
    <name type="common">potato aphid</name>
    <dbReference type="NCBI Taxonomy" id="13131"/>
    <lineage>
        <taxon>Eukaryota</taxon>
        <taxon>Metazoa</taxon>
        <taxon>Ecdysozoa</taxon>
        <taxon>Arthropoda</taxon>
        <taxon>Hexapoda</taxon>
        <taxon>Insecta</taxon>
        <taxon>Pterygota</taxon>
        <taxon>Neoptera</taxon>
        <taxon>Paraneoptera</taxon>
        <taxon>Hemiptera</taxon>
        <taxon>Sternorrhyncha</taxon>
        <taxon>Aphidomorpha</taxon>
        <taxon>Aphidoidea</taxon>
        <taxon>Aphididae</taxon>
        <taxon>Macrosiphini</taxon>
        <taxon>Macrosiphum</taxon>
    </lineage>
</organism>
<reference evidence="1 2" key="1">
    <citation type="submission" date="2023-01" db="EMBL/GenBank/DDBJ databases">
        <authorList>
            <person name="Whitehead M."/>
        </authorList>
    </citation>
    <scope>NUCLEOTIDE SEQUENCE [LARGE SCALE GENOMIC DNA]</scope>
</reference>
<evidence type="ECO:0000313" key="2">
    <source>
        <dbReference type="Proteomes" id="UP001160148"/>
    </source>
</evidence>
<comment type="caution">
    <text evidence="1">The sequence shown here is derived from an EMBL/GenBank/DDBJ whole genome shotgun (WGS) entry which is preliminary data.</text>
</comment>
<name>A0AAV0WSC6_9HEMI</name>
<dbReference type="AlphaFoldDB" id="A0AAV0WSC6"/>
<dbReference type="Proteomes" id="UP001160148">
    <property type="component" value="Unassembled WGS sequence"/>
</dbReference>
<accession>A0AAV0WSC6</accession>
<evidence type="ECO:0000313" key="1">
    <source>
        <dbReference type="EMBL" id="CAI6358874.1"/>
    </source>
</evidence>
<protein>
    <submittedName>
        <fullName evidence="1">Uncharacterized protein</fullName>
    </submittedName>
</protein>
<keyword evidence="2" id="KW-1185">Reference proteome</keyword>